<dbReference type="AlphaFoldDB" id="A0A0E9W522"/>
<accession>A0A0E9W522</accession>
<sequence>MSVLNSELELNNSIIYPDQLHFYLAKICIAIAIHYYNFLGT</sequence>
<dbReference type="EMBL" id="GBXM01023181">
    <property type="protein sequence ID" value="JAH85396.1"/>
    <property type="molecule type" value="Transcribed_RNA"/>
</dbReference>
<keyword evidence="1" id="KW-0472">Membrane</keyword>
<reference evidence="2" key="1">
    <citation type="submission" date="2014-11" db="EMBL/GenBank/DDBJ databases">
        <authorList>
            <person name="Amaro Gonzalez C."/>
        </authorList>
    </citation>
    <scope>NUCLEOTIDE SEQUENCE</scope>
</reference>
<evidence type="ECO:0000256" key="1">
    <source>
        <dbReference type="SAM" id="Phobius"/>
    </source>
</evidence>
<feature type="transmembrane region" description="Helical" evidence="1">
    <location>
        <begin position="20"/>
        <end position="39"/>
    </location>
</feature>
<protein>
    <submittedName>
        <fullName evidence="2">Uncharacterized protein</fullName>
    </submittedName>
</protein>
<reference evidence="2" key="2">
    <citation type="journal article" date="2015" name="Fish Shellfish Immunol.">
        <title>Early steps in the European eel (Anguilla anguilla)-Vibrio vulnificus interaction in the gills: Role of the RtxA13 toxin.</title>
        <authorList>
            <person name="Callol A."/>
            <person name="Pajuelo D."/>
            <person name="Ebbesson L."/>
            <person name="Teles M."/>
            <person name="MacKenzie S."/>
            <person name="Amaro C."/>
        </authorList>
    </citation>
    <scope>NUCLEOTIDE SEQUENCE</scope>
</reference>
<keyword evidence="1" id="KW-0812">Transmembrane</keyword>
<evidence type="ECO:0000313" key="2">
    <source>
        <dbReference type="EMBL" id="JAH85396.1"/>
    </source>
</evidence>
<organism evidence="2">
    <name type="scientific">Anguilla anguilla</name>
    <name type="common">European freshwater eel</name>
    <name type="synonym">Muraena anguilla</name>
    <dbReference type="NCBI Taxonomy" id="7936"/>
    <lineage>
        <taxon>Eukaryota</taxon>
        <taxon>Metazoa</taxon>
        <taxon>Chordata</taxon>
        <taxon>Craniata</taxon>
        <taxon>Vertebrata</taxon>
        <taxon>Euteleostomi</taxon>
        <taxon>Actinopterygii</taxon>
        <taxon>Neopterygii</taxon>
        <taxon>Teleostei</taxon>
        <taxon>Anguilliformes</taxon>
        <taxon>Anguillidae</taxon>
        <taxon>Anguilla</taxon>
    </lineage>
</organism>
<name>A0A0E9W522_ANGAN</name>
<keyword evidence="1" id="KW-1133">Transmembrane helix</keyword>
<proteinExistence type="predicted"/>